<name>A0A3N5CAH6_9BACI</name>
<dbReference type="HAMAP" id="MF_00259">
    <property type="entry name" value="GcvT"/>
    <property type="match status" value="1"/>
</dbReference>
<comment type="caution">
    <text evidence="11">The sequence shown here is derived from an EMBL/GenBank/DDBJ whole genome shotgun (WGS) entry which is preliminary data.</text>
</comment>
<proteinExistence type="inferred from homology"/>
<dbReference type="InterPro" id="IPR028896">
    <property type="entry name" value="GcvT/YgfZ/DmdA"/>
</dbReference>
<feature type="binding site" evidence="8">
    <location>
        <position position="272"/>
    </location>
    <ligand>
        <name>substrate</name>
    </ligand>
</feature>
<evidence type="ECO:0000256" key="8">
    <source>
        <dbReference type="PIRSR" id="PIRSR006487-1"/>
    </source>
</evidence>
<dbReference type="SUPFAM" id="SSF101790">
    <property type="entry name" value="Aminomethyltransferase beta-barrel domain"/>
    <property type="match status" value="1"/>
</dbReference>
<gene>
    <name evidence="7" type="primary">gcvT</name>
    <name evidence="11" type="ORF">EDC24_0528</name>
</gene>
<protein>
    <recommendedName>
        <fullName evidence="2 7">Aminomethyltransferase</fullName>
        <ecNumber evidence="2 7">2.1.2.10</ecNumber>
    </recommendedName>
    <alternativeName>
        <fullName evidence="5 7">Glycine cleavage system T protein</fullName>
    </alternativeName>
</protein>
<dbReference type="EC" id="2.1.2.10" evidence="2 7"/>
<comment type="subunit">
    <text evidence="7">The glycine cleavage system is composed of four proteins: P, T, L and H.</text>
</comment>
<dbReference type="InterPro" id="IPR027266">
    <property type="entry name" value="TrmE/GcvT-like"/>
</dbReference>
<dbReference type="EMBL" id="RKRF01000007">
    <property type="protein sequence ID" value="RPF55645.1"/>
    <property type="molecule type" value="Genomic_DNA"/>
</dbReference>
<evidence type="ECO:0000256" key="1">
    <source>
        <dbReference type="ARBA" id="ARBA00008609"/>
    </source>
</evidence>
<evidence type="ECO:0000313" key="11">
    <source>
        <dbReference type="EMBL" id="RPF55645.1"/>
    </source>
</evidence>
<dbReference type="PIRSF" id="PIRSF006487">
    <property type="entry name" value="GcvT"/>
    <property type="match status" value="1"/>
</dbReference>
<evidence type="ECO:0000256" key="4">
    <source>
        <dbReference type="ARBA" id="ARBA00022679"/>
    </source>
</evidence>
<dbReference type="GO" id="GO:0005829">
    <property type="term" value="C:cytosol"/>
    <property type="evidence" value="ECO:0007669"/>
    <property type="project" value="TreeGrafter"/>
</dbReference>
<dbReference type="GO" id="GO:0019464">
    <property type="term" value="P:glycine decarboxylation via glycine cleavage system"/>
    <property type="evidence" value="ECO:0007669"/>
    <property type="project" value="UniProtKB-UniRule"/>
</dbReference>
<evidence type="ECO:0000313" key="12">
    <source>
        <dbReference type="Proteomes" id="UP000276443"/>
    </source>
</evidence>
<dbReference type="GO" id="GO:0004047">
    <property type="term" value="F:aminomethyltransferase activity"/>
    <property type="evidence" value="ECO:0007669"/>
    <property type="project" value="UniProtKB-UniRule"/>
</dbReference>
<keyword evidence="4 7" id="KW-0808">Transferase</keyword>
<dbReference type="Proteomes" id="UP000276443">
    <property type="component" value="Unassembled WGS sequence"/>
</dbReference>
<dbReference type="FunFam" id="2.40.30.110:FF:000003">
    <property type="entry name" value="Aminomethyltransferase"/>
    <property type="match status" value="1"/>
</dbReference>
<comment type="catalytic activity">
    <reaction evidence="6 7">
        <text>N(6)-[(R)-S(8)-aminomethyldihydrolipoyl]-L-lysyl-[protein] + (6S)-5,6,7,8-tetrahydrofolate = N(6)-[(R)-dihydrolipoyl]-L-lysyl-[protein] + (6R)-5,10-methylene-5,6,7,8-tetrahydrofolate + NH4(+)</text>
        <dbReference type="Rhea" id="RHEA:16945"/>
        <dbReference type="Rhea" id="RHEA-COMP:10475"/>
        <dbReference type="Rhea" id="RHEA-COMP:10492"/>
        <dbReference type="ChEBI" id="CHEBI:15636"/>
        <dbReference type="ChEBI" id="CHEBI:28938"/>
        <dbReference type="ChEBI" id="CHEBI:57453"/>
        <dbReference type="ChEBI" id="CHEBI:83100"/>
        <dbReference type="ChEBI" id="CHEBI:83143"/>
        <dbReference type="EC" id="2.1.2.10"/>
    </reaction>
</comment>
<dbReference type="GO" id="GO:0032259">
    <property type="term" value="P:methylation"/>
    <property type="evidence" value="ECO:0007669"/>
    <property type="project" value="UniProtKB-KW"/>
</dbReference>
<evidence type="ECO:0000256" key="3">
    <source>
        <dbReference type="ARBA" id="ARBA00022576"/>
    </source>
</evidence>
<keyword evidence="12" id="KW-1185">Reference proteome</keyword>
<dbReference type="NCBIfam" id="TIGR00528">
    <property type="entry name" value="gcvT"/>
    <property type="match status" value="1"/>
</dbReference>
<dbReference type="FunFam" id="3.30.70.1400:FF:000001">
    <property type="entry name" value="Aminomethyltransferase"/>
    <property type="match status" value="1"/>
</dbReference>
<dbReference type="InterPro" id="IPR022903">
    <property type="entry name" value="GcvT_bac"/>
</dbReference>
<feature type="domain" description="Aminomethyltransferase C-terminal" evidence="10">
    <location>
        <begin position="359"/>
        <end position="437"/>
    </location>
</feature>
<comment type="similarity">
    <text evidence="1 7">Belongs to the GcvT family.</text>
</comment>
<dbReference type="GO" id="GO:0005960">
    <property type="term" value="C:glycine cleavage complex"/>
    <property type="evidence" value="ECO:0007669"/>
    <property type="project" value="InterPro"/>
</dbReference>
<dbReference type="Pfam" id="PF08669">
    <property type="entry name" value="GCV_T_C"/>
    <property type="match status" value="1"/>
</dbReference>
<dbReference type="Gene3D" id="2.40.30.110">
    <property type="entry name" value="Aminomethyltransferase beta-barrel domains"/>
    <property type="match status" value="1"/>
</dbReference>
<dbReference type="Gene3D" id="4.10.1250.10">
    <property type="entry name" value="Aminomethyltransferase fragment"/>
    <property type="match status" value="1"/>
</dbReference>
<dbReference type="SUPFAM" id="SSF103025">
    <property type="entry name" value="Folate-binding domain"/>
    <property type="match status" value="1"/>
</dbReference>
<dbReference type="FunFam" id="4.10.1250.10:FF:000001">
    <property type="entry name" value="Aminomethyltransferase"/>
    <property type="match status" value="1"/>
</dbReference>
<evidence type="ECO:0000256" key="5">
    <source>
        <dbReference type="ARBA" id="ARBA00031395"/>
    </source>
</evidence>
<evidence type="ECO:0000256" key="6">
    <source>
        <dbReference type="ARBA" id="ARBA00047665"/>
    </source>
</evidence>
<dbReference type="GO" id="GO:0008483">
    <property type="term" value="F:transaminase activity"/>
    <property type="evidence" value="ECO:0007669"/>
    <property type="project" value="UniProtKB-KW"/>
</dbReference>
<dbReference type="NCBIfam" id="NF001567">
    <property type="entry name" value="PRK00389.1"/>
    <property type="match status" value="1"/>
</dbReference>
<dbReference type="InterPro" id="IPR029043">
    <property type="entry name" value="GcvT/YgfZ_C"/>
</dbReference>
<dbReference type="InterPro" id="IPR013977">
    <property type="entry name" value="GcvT_C"/>
</dbReference>
<dbReference type="InterPro" id="IPR006223">
    <property type="entry name" value="GcvT"/>
</dbReference>
<feature type="domain" description="GCVT N-terminal" evidence="9">
    <location>
        <begin position="88"/>
        <end position="339"/>
    </location>
</feature>
<dbReference type="PANTHER" id="PTHR43757">
    <property type="entry name" value="AMINOMETHYLTRANSFERASE"/>
    <property type="match status" value="1"/>
</dbReference>
<keyword evidence="3 7" id="KW-0032">Aminotransferase</keyword>
<keyword evidence="11" id="KW-0489">Methyltransferase</keyword>
<evidence type="ECO:0000259" key="9">
    <source>
        <dbReference type="Pfam" id="PF01571"/>
    </source>
</evidence>
<dbReference type="Gene3D" id="3.30.1360.120">
    <property type="entry name" value="Probable tRNA modification gtpase trme, domain 1"/>
    <property type="match status" value="1"/>
</dbReference>
<evidence type="ECO:0000259" key="10">
    <source>
        <dbReference type="Pfam" id="PF08669"/>
    </source>
</evidence>
<sequence length="439" mass="49502">MWRRRSKYVCAYESLRQKDSCRTPLWRELDLEPPKMQVTLLVLSNFQVSGQRIPNVSFGILFFYVLNDNLIGGMRMGDLKRTPIYPVYDAKTVDFGGWEMPVQFVGIKDEHHTTREKAGLFDVSHMGEVLVEGPDSEAYLQKMLTNDLSKVSVNQAQYTIMCYEDGGTVDDLIVYKLDEKKYLLVLNAANVEKDYEWLMKHVEGDVKVQNVSSQYVQLAIQGPKAEAILQTLTDEDLSEIKFFRFKQDVNLKGIENGALISRTGYTGEDGFEIYIHHESGIDLWKAILKAGEAYGVSPIGLGARDTLRFEANLALYGQELSKDITPIEAGLNFAVKVKKDADFIGKTVLAEQKQNGPKRKLVGIEMIDKGIPRHGYDVLKDGEVIGFITSGTQSPTLGKNLGLALVQSEYAEENQLLDIQVRKRVLQAKVVPTPFYKRK</sequence>
<dbReference type="AlphaFoldDB" id="A0A3N5CAH6"/>
<dbReference type="Gene3D" id="3.30.70.1400">
    <property type="entry name" value="Aminomethyltransferase beta-barrel domains"/>
    <property type="match status" value="1"/>
</dbReference>
<evidence type="ECO:0000256" key="2">
    <source>
        <dbReference type="ARBA" id="ARBA00012616"/>
    </source>
</evidence>
<organism evidence="11 12">
    <name type="scientific">Aquisalibacillus elongatus</name>
    <dbReference type="NCBI Taxonomy" id="485577"/>
    <lineage>
        <taxon>Bacteria</taxon>
        <taxon>Bacillati</taxon>
        <taxon>Bacillota</taxon>
        <taxon>Bacilli</taxon>
        <taxon>Bacillales</taxon>
        <taxon>Bacillaceae</taxon>
        <taxon>Aquisalibacillus</taxon>
    </lineage>
</organism>
<reference evidence="11 12" key="1">
    <citation type="submission" date="2018-11" db="EMBL/GenBank/DDBJ databases">
        <title>Genomic Encyclopedia of Type Strains, Phase IV (KMG-IV): sequencing the most valuable type-strain genomes for metagenomic binning, comparative biology and taxonomic classification.</title>
        <authorList>
            <person name="Goeker M."/>
        </authorList>
    </citation>
    <scope>NUCLEOTIDE SEQUENCE [LARGE SCALE GENOMIC DNA]</scope>
    <source>
        <strain evidence="11 12">DSM 18090</strain>
    </source>
</reference>
<comment type="function">
    <text evidence="7">The glycine cleavage system catalyzes the degradation of glycine.</text>
</comment>
<dbReference type="InterPro" id="IPR006222">
    <property type="entry name" value="GCVT_N"/>
</dbReference>
<evidence type="ECO:0000256" key="7">
    <source>
        <dbReference type="HAMAP-Rule" id="MF_00259"/>
    </source>
</evidence>
<dbReference type="Pfam" id="PF01571">
    <property type="entry name" value="GCV_T"/>
    <property type="match status" value="1"/>
</dbReference>
<dbReference type="PANTHER" id="PTHR43757:SF2">
    <property type="entry name" value="AMINOMETHYLTRANSFERASE, MITOCHONDRIAL"/>
    <property type="match status" value="1"/>
</dbReference>
<dbReference type="GO" id="GO:0008168">
    <property type="term" value="F:methyltransferase activity"/>
    <property type="evidence" value="ECO:0007669"/>
    <property type="project" value="UniProtKB-KW"/>
</dbReference>
<accession>A0A3N5CAH6</accession>